<dbReference type="AlphaFoldDB" id="A0A109IKL7"/>
<name>A0A109IKL7_9ACTN</name>
<dbReference type="OrthoDB" id="3398122at2"/>
<dbReference type="RefSeq" id="WP_067307635.1">
    <property type="nucleotide sequence ID" value="NZ_LRMV01000055.1"/>
</dbReference>
<reference evidence="2" key="1">
    <citation type="submission" date="2016-06" db="EMBL/GenBank/DDBJ databases">
        <authorList>
            <person name="Varghese N."/>
            <person name="Submissions Spin"/>
        </authorList>
    </citation>
    <scope>NUCLEOTIDE SEQUENCE [LARGE SCALE GENOMIC DNA]</scope>
    <source>
        <strain evidence="2">DSM 44983</strain>
    </source>
</reference>
<proteinExistence type="predicted"/>
<dbReference type="EMBL" id="LT607752">
    <property type="protein sequence ID" value="SCG71441.1"/>
    <property type="molecule type" value="Genomic_DNA"/>
</dbReference>
<sequence length="94" mass="10524">MTGRYVVHLPVVAADLERARMLARTAARSLAFLAHVDPGETTVSAEDDQGVRHRVFCDVRLETGRRCVLRADHETPCTSRLPRRPPNAVRHRGV</sequence>
<evidence type="ECO:0000313" key="1">
    <source>
        <dbReference type="EMBL" id="SCG71441.1"/>
    </source>
</evidence>
<dbReference type="Proteomes" id="UP000198226">
    <property type="component" value="Chromosome I"/>
</dbReference>
<gene>
    <name evidence="1" type="ORF">GA0070623_3593</name>
</gene>
<organism evidence="1 2">
    <name type="scientific">Micromonospora rifamycinica</name>
    <dbReference type="NCBI Taxonomy" id="291594"/>
    <lineage>
        <taxon>Bacteria</taxon>
        <taxon>Bacillati</taxon>
        <taxon>Actinomycetota</taxon>
        <taxon>Actinomycetes</taxon>
        <taxon>Micromonosporales</taxon>
        <taxon>Micromonosporaceae</taxon>
        <taxon>Micromonospora</taxon>
    </lineage>
</organism>
<accession>A0A109IKL7</accession>
<evidence type="ECO:0000313" key="2">
    <source>
        <dbReference type="Proteomes" id="UP000198226"/>
    </source>
</evidence>
<keyword evidence="2" id="KW-1185">Reference proteome</keyword>
<protein>
    <submittedName>
        <fullName evidence="1">Uncharacterized protein</fullName>
    </submittedName>
</protein>